<proteinExistence type="predicted"/>
<evidence type="ECO:0000313" key="3">
    <source>
        <dbReference type="Proteomes" id="UP000062788"/>
    </source>
</evidence>
<dbReference type="RefSeq" id="WP_059518860.1">
    <property type="nucleotide sequence ID" value="NZ_LOWA01000037.1"/>
</dbReference>
<evidence type="ECO:0000313" key="2">
    <source>
        <dbReference type="EMBL" id="KVE25777.1"/>
    </source>
</evidence>
<accession>A0A124P8M0</accession>
<keyword evidence="3" id="KW-1185">Reference proteome</keyword>
<organism evidence="2 3">
    <name type="scientific">Burkholderia singularis</name>
    <dbReference type="NCBI Taxonomy" id="1503053"/>
    <lineage>
        <taxon>Bacteria</taxon>
        <taxon>Pseudomonadati</taxon>
        <taxon>Pseudomonadota</taxon>
        <taxon>Betaproteobacteria</taxon>
        <taxon>Burkholderiales</taxon>
        <taxon>Burkholderiaceae</taxon>
        <taxon>Burkholderia</taxon>
        <taxon>pseudomallei group</taxon>
    </lineage>
</organism>
<dbReference type="EMBL" id="LOWA01000037">
    <property type="protein sequence ID" value="KVE25777.1"/>
    <property type="molecule type" value="Genomic_DNA"/>
</dbReference>
<gene>
    <name evidence="2" type="ORF">WS67_17945</name>
</gene>
<reference evidence="2 3" key="1">
    <citation type="submission" date="2015-11" db="EMBL/GenBank/DDBJ databases">
        <title>Expanding the genomic diversity of Burkholderia species for the development of highly accurate diagnostics.</title>
        <authorList>
            <person name="Sahl J."/>
            <person name="Keim P."/>
            <person name="Wagner D."/>
        </authorList>
    </citation>
    <scope>NUCLEOTIDE SEQUENCE [LARGE SCALE GENOMIC DNA]</scope>
    <source>
        <strain evidence="2 3">TSV85</strain>
    </source>
</reference>
<dbReference type="Proteomes" id="UP000062788">
    <property type="component" value="Unassembled WGS sequence"/>
</dbReference>
<dbReference type="AlphaFoldDB" id="A0A124P8M0"/>
<name>A0A124P8M0_9BURK</name>
<dbReference type="OrthoDB" id="9000156at2"/>
<feature type="region of interest" description="Disordered" evidence="1">
    <location>
        <begin position="48"/>
        <end position="68"/>
    </location>
</feature>
<comment type="caution">
    <text evidence="2">The sequence shown here is derived from an EMBL/GenBank/DDBJ whole genome shotgun (WGS) entry which is preliminary data.</text>
</comment>
<protein>
    <submittedName>
        <fullName evidence="2">Uncharacterized protein</fullName>
    </submittedName>
</protein>
<sequence length="218" mass="23433">MTKPEHFSYRIVRDASQPVIVTANAYRMPLDTPADYARATLAADADADASAAAPGGAPPGRDGPRQGRDDARRVLLDHIQYYAFLAELTQRVRAAVHPDARLFFEVCAPHFAPLPAALLAPHVLLGVDLYDEALRDAADGAPVVWFADRIARDLDFAGGNTLRCALWPARMAGALDALLRRAWPAYGVRIEADPGASAVSRRCSHSAQSGAAARPGRR</sequence>
<evidence type="ECO:0000256" key="1">
    <source>
        <dbReference type="SAM" id="MobiDB-lite"/>
    </source>
</evidence>